<feature type="domain" description="Tetrapyrrole methylase" evidence="6">
    <location>
        <begin position="1"/>
        <end position="207"/>
    </location>
</feature>
<evidence type="ECO:0000259" key="6">
    <source>
        <dbReference type="Pfam" id="PF00590"/>
    </source>
</evidence>
<keyword evidence="5" id="KW-0949">S-adenosyl-L-methionine</keyword>
<dbReference type="EMBL" id="DVHU01000091">
    <property type="protein sequence ID" value="HIR93757.1"/>
    <property type="molecule type" value="Genomic_DNA"/>
</dbReference>
<keyword evidence="4 7" id="KW-0808">Transferase</keyword>
<keyword evidence="2" id="KW-0169">Cobalamin biosynthesis</keyword>
<organism evidence="7 8">
    <name type="scientific">Candidatus Egerieimonas intestinavium</name>
    <dbReference type="NCBI Taxonomy" id="2840777"/>
    <lineage>
        <taxon>Bacteria</taxon>
        <taxon>Bacillati</taxon>
        <taxon>Bacillota</taxon>
        <taxon>Clostridia</taxon>
        <taxon>Lachnospirales</taxon>
        <taxon>Lachnospiraceae</taxon>
        <taxon>Lachnospiraceae incertae sedis</taxon>
        <taxon>Candidatus Egerieimonas</taxon>
    </lineage>
</organism>
<dbReference type="SUPFAM" id="SSF53790">
    <property type="entry name" value="Tetrapyrrole methylase"/>
    <property type="match status" value="1"/>
</dbReference>
<dbReference type="AlphaFoldDB" id="A0A9D1ELB0"/>
<dbReference type="GO" id="GO:0032259">
    <property type="term" value="P:methylation"/>
    <property type="evidence" value="ECO:0007669"/>
    <property type="project" value="UniProtKB-KW"/>
</dbReference>
<reference evidence="7" key="2">
    <citation type="journal article" date="2021" name="PeerJ">
        <title>Extensive microbial diversity within the chicken gut microbiome revealed by metagenomics and culture.</title>
        <authorList>
            <person name="Gilroy R."/>
            <person name="Ravi A."/>
            <person name="Getino M."/>
            <person name="Pursley I."/>
            <person name="Horton D.L."/>
            <person name="Alikhan N.F."/>
            <person name="Baker D."/>
            <person name="Gharbi K."/>
            <person name="Hall N."/>
            <person name="Watson M."/>
            <person name="Adriaenssens E.M."/>
            <person name="Foster-Nyarko E."/>
            <person name="Jarju S."/>
            <person name="Secka A."/>
            <person name="Antonio M."/>
            <person name="Oren A."/>
            <person name="Chaudhuri R.R."/>
            <person name="La Ragione R."/>
            <person name="Hildebrand F."/>
            <person name="Pallen M.J."/>
        </authorList>
    </citation>
    <scope>NUCLEOTIDE SEQUENCE</scope>
    <source>
        <strain evidence="7">ChiSxjej1B13-7041</strain>
    </source>
</reference>
<comment type="similarity">
    <text evidence="1">Belongs to the precorrin methyltransferase family.</text>
</comment>
<dbReference type="InterPro" id="IPR014776">
    <property type="entry name" value="4pyrrole_Mease_sub2"/>
</dbReference>
<accession>A0A9D1ELB0</accession>
<evidence type="ECO:0000256" key="4">
    <source>
        <dbReference type="ARBA" id="ARBA00022679"/>
    </source>
</evidence>
<dbReference type="GO" id="GO:0009236">
    <property type="term" value="P:cobalamin biosynthetic process"/>
    <property type="evidence" value="ECO:0007669"/>
    <property type="project" value="UniProtKB-KW"/>
</dbReference>
<dbReference type="Pfam" id="PF00590">
    <property type="entry name" value="TP_methylase"/>
    <property type="match status" value="1"/>
</dbReference>
<dbReference type="InterPro" id="IPR006362">
    <property type="entry name" value="Cbl_synth_CobM/CibF"/>
</dbReference>
<dbReference type="PANTHER" id="PTHR45790:SF4">
    <property type="entry name" value="COBALT-PRECORRIN-4 C(11)-METHYLTRANSFERASE"/>
    <property type="match status" value="1"/>
</dbReference>
<dbReference type="NCBIfam" id="TIGR01465">
    <property type="entry name" value="cobM_cbiF"/>
    <property type="match status" value="1"/>
</dbReference>
<proteinExistence type="inferred from homology"/>
<protein>
    <submittedName>
        <fullName evidence="7">Precorrin-4 C(11)-methyltransferase</fullName>
        <ecNumber evidence="7">2.1.1.133</ecNumber>
    </submittedName>
</protein>
<dbReference type="Proteomes" id="UP000886841">
    <property type="component" value="Unassembled WGS sequence"/>
</dbReference>
<gene>
    <name evidence="7" type="primary">cobM</name>
    <name evidence="7" type="ORF">IAB98_10110</name>
</gene>
<dbReference type="CDD" id="cd11641">
    <property type="entry name" value="Precorrin-4_C11-MT"/>
    <property type="match status" value="1"/>
</dbReference>
<evidence type="ECO:0000313" key="7">
    <source>
        <dbReference type="EMBL" id="HIR93757.1"/>
    </source>
</evidence>
<dbReference type="InterPro" id="IPR014777">
    <property type="entry name" value="4pyrrole_Mease_sub1"/>
</dbReference>
<dbReference type="GO" id="GO:0046026">
    <property type="term" value="F:precorrin-4 C11-methyltransferase activity"/>
    <property type="evidence" value="ECO:0007669"/>
    <property type="project" value="UniProtKB-EC"/>
</dbReference>
<reference evidence="7" key="1">
    <citation type="submission" date="2020-10" db="EMBL/GenBank/DDBJ databases">
        <authorList>
            <person name="Gilroy R."/>
        </authorList>
    </citation>
    <scope>NUCLEOTIDE SEQUENCE</scope>
    <source>
        <strain evidence="7">ChiSxjej1B13-7041</strain>
    </source>
</reference>
<name>A0A9D1ELB0_9FIRM</name>
<dbReference type="Gene3D" id="3.40.1010.10">
    <property type="entry name" value="Cobalt-precorrin-4 Transmethylase, Domain 1"/>
    <property type="match status" value="1"/>
</dbReference>
<evidence type="ECO:0000256" key="1">
    <source>
        <dbReference type="ARBA" id="ARBA00005879"/>
    </source>
</evidence>
<dbReference type="PANTHER" id="PTHR45790">
    <property type="entry name" value="SIROHEME SYNTHASE-RELATED"/>
    <property type="match status" value="1"/>
</dbReference>
<dbReference type="InterPro" id="IPR050161">
    <property type="entry name" value="Siro_Cobalamin_biosynth"/>
</dbReference>
<keyword evidence="3 7" id="KW-0489">Methyltransferase</keyword>
<dbReference type="Gene3D" id="3.30.950.10">
    <property type="entry name" value="Methyltransferase, Cobalt-precorrin-4 Transmethylase, Domain 2"/>
    <property type="match status" value="1"/>
</dbReference>
<sequence>MIHFVGAGSGAADLITLRGKKFLEEADVIIYAGSLVNPELLSYAREDCQIFNSAKMTLEQVLDVMFQAEEAGSTTVRLHTGDPCVYGAIREQMDALDQRGIAYDYCPGVSSFCGAASALNLEYTLPGVSQSVVITRMAGRTPVPEKESIESFAAHGATMVIFLSTGMLKELEERLMAGGYSADTPAAIVYKATWPDEKKFICTVGTLAETARREQITKTALMIVGDAVAHHTYDRSELYHPEFTTEFRQGTLR</sequence>
<dbReference type="EC" id="2.1.1.133" evidence="7"/>
<evidence type="ECO:0000256" key="5">
    <source>
        <dbReference type="ARBA" id="ARBA00022691"/>
    </source>
</evidence>
<dbReference type="InterPro" id="IPR000878">
    <property type="entry name" value="4pyrrol_Mease"/>
</dbReference>
<evidence type="ECO:0000256" key="3">
    <source>
        <dbReference type="ARBA" id="ARBA00022603"/>
    </source>
</evidence>
<comment type="caution">
    <text evidence="7">The sequence shown here is derived from an EMBL/GenBank/DDBJ whole genome shotgun (WGS) entry which is preliminary data.</text>
</comment>
<evidence type="ECO:0000313" key="8">
    <source>
        <dbReference type="Proteomes" id="UP000886841"/>
    </source>
</evidence>
<dbReference type="InterPro" id="IPR035996">
    <property type="entry name" value="4pyrrol_Methylase_sf"/>
</dbReference>
<evidence type="ECO:0000256" key="2">
    <source>
        <dbReference type="ARBA" id="ARBA00022573"/>
    </source>
</evidence>